<keyword evidence="1" id="KW-0472">Membrane</keyword>
<reference evidence="2 3" key="1">
    <citation type="submission" date="2020-03" db="EMBL/GenBank/DDBJ databases">
        <title>Spirochaetal bacteria isolated from arthropods constitute a novel genus Entomospira genus novum within the order Spirochaetales.</title>
        <authorList>
            <person name="Grana-Miraglia L."/>
            <person name="Sikutova S."/>
            <person name="Fingerle V."/>
            <person name="Sing A."/>
            <person name="Castillo-Ramirez S."/>
            <person name="Margos G."/>
            <person name="Rudolf I."/>
        </authorList>
    </citation>
    <scope>NUCLEOTIDE SEQUENCE [LARGE SCALE GENOMIC DNA]</scope>
    <source>
        <strain evidence="2 3">BR193</strain>
    </source>
</reference>
<dbReference type="Proteomes" id="UP000711995">
    <property type="component" value="Unassembled WGS sequence"/>
</dbReference>
<comment type="caution">
    <text evidence="2">The sequence shown here is derived from an EMBL/GenBank/DDBJ whole genome shotgun (WGS) entry which is preliminary data.</text>
</comment>
<feature type="transmembrane region" description="Helical" evidence="1">
    <location>
        <begin position="18"/>
        <end position="37"/>
    </location>
</feature>
<evidence type="ECO:0000313" key="3">
    <source>
        <dbReference type="Proteomes" id="UP000711995"/>
    </source>
</evidence>
<dbReference type="EMBL" id="JAATLJ010000002">
    <property type="protein sequence ID" value="NIZ41302.1"/>
    <property type="molecule type" value="Genomic_DNA"/>
</dbReference>
<protein>
    <submittedName>
        <fullName evidence="2">Uncharacterized protein</fullName>
    </submittedName>
</protein>
<gene>
    <name evidence="2" type="ORF">HCT14_07270</name>
</gene>
<dbReference type="AlphaFoldDB" id="A0A968GB59"/>
<proteinExistence type="predicted"/>
<accession>A0A968GB59</accession>
<sequence>MIKSILPHTYAKTSTDKVINGLGLLFAVIFLLTLHPLPKIQSSEMGATTVQNPVIRESASAQNPPVDVSRFLATSDNSRIKIDPNNKDIYHIQGQNVTFIMDNLGMIVHSITRKADPDHPTERSLLFIDYTRFYLRSYSDETEVIAIDDHPITASPFLKENQETERTISRFLPPGEELRETLVISVDNNDQGYYFVYQFTFFTYLDSDLSEEGLYNTIYLRFFMKKSDILLRSDLPVDVDHDKTNIVPVIPNQKTTHIKNIRYPNYIYRITPDKNEFVIGKLTFTFTHLTQEEFNGKRKKVSVKARVKNKDTPNPFHLFTYNTDKPNIHKNSLVLINASNGRKVEDDTIERVYISPGSTVDITLSYIVEASDKGYYLQVDSYYNWYYDKSEDQYGGIGRFYFFFDPKDFSQ</sequence>
<evidence type="ECO:0000313" key="2">
    <source>
        <dbReference type="EMBL" id="NIZ41302.1"/>
    </source>
</evidence>
<organism evidence="2 3">
    <name type="scientific">Entomospira entomophila</name>
    <dbReference type="NCBI Taxonomy" id="2719988"/>
    <lineage>
        <taxon>Bacteria</taxon>
        <taxon>Pseudomonadati</taxon>
        <taxon>Spirochaetota</taxon>
        <taxon>Spirochaetia</taxon>
        <taxon>Spirochaetales</taxon>
        <taxon>Spirochaetaceae</taxon>
        <taxon>Entomospira</taxon>
    </lineage>
</organism>
<keyword evidence="1" id="KW-1133">Transmembrane helix</keyword>
<evidence type="ECO:0000256" key="1">
    <source>
        <dbReference type="SAM" id="Phobius"/>
    </source>
</evidence>
<keyword evidence="3" id="KW-1185">Reference proteome</keyword>
<name>A0A968GB59_9SPIO</name>
<dbReference type="RefSeq" id="WP_167700920.1">
    <property type="nucleotide sequence ID" value="NZ_CP118175.1"/>
</dbReference>
<keyword evidence="1" id="KW-0812">Transmembrane</keyword>